<proteinExistence type="predicted"/>
<evidence type="ECO:0000313" key="3">
    <source>
        <dbReference type="Proteomes" id="UP000070198"/>
    </source>
</evidence>
<comment type="caution">
    <text evidence="2">The sequence shown here is derived from an EMBL/GenBank/DDBJ whole genome shotgun (WGS) entry which is preliminary data.</text>
</comment>
<dbReference type="EMBL" id="LQOF01000078">
    <property type="protein sequence ID" value="KXT72123.1"/>
    <property type="molecule type" value="Genomic_DNA"/>
</dbReference>
<evidence type="ECO:0000313" key="2">
    <source>
        <dbReference type="EMBL" id="KXU06962.1"/>
    </source>
</evidence>
<accession>A0A139QWP6</accession>
<gene>
    <name evidence="1" type="ORF">SGADD02_00588</name>
    <name evidence="2" type="ORF">SGADD03_01257</name>
</gene>
<evidence type="ECO:0000313" key="4">
    <source>
        <dbReference type="Proteomes" id="UP000071927"/>
    </source>
</evidence>
<sequence>MLTNYDECHTFLKLVIILSFMKKTSANWTDVFTFQRR</sequence>
<evidence type="ECO:0000313" key="1">
    <source>
        <dbReference type="EMBL" id="KXT72123.1"/>
    </source>
</evidence>
<dbReference type="Proteomes" id="UP000070198">
    <property type="component" value="Unassembled WGS sequence"/>
</dbReference>
<reference evidence="3 4" key="1">
    <citation type="submission" date="2016-01" db="EMBL/GenBank/DDBJ databases">
        <title>Highly variable Streptococcus oralis are common among viridans streptococci isolated from primates.</title>
        <authorList>
            <person name="Denapaite D."/>
            <person name="Rieger M."/>
            <person name="Koendgen S."/>
            <person name="Brueckner R."/>
            <person name="Ochigava I."/>
            <person name="Kappeler P."/>
            <person name="Maetz-Rensing K."/>
            <person name="Leendertz F."/>
            <person name="Hakenbeck R."/>
        </authorList>
    </citation>
    <scope>NUCLEOTIDE SEQUENCE [LARGE SCALE GENOMIC DNA]</scope>
    <source>
        <strain evidence="1 3">DD02</strain>
        <strain evidence="2 4">DD03</strain>
    </source>
</reference>
<name>A0A139QWP6_9STRE</name>
<protein>
    <submittedName>
        <fullName evidence="2">Uncharacterized protein</fullName>
    </submittedName>
</protein>
<organism evidence="2 4">
    <name type="scientific">Streptococcus gallolyticus</name>
    <dbReference type="NCBI Taxonomy" id="315405"/>
    <lineage>
        <taxon>Bacteria</taxon>
        <taxon>Bacillati</taxon>
        <taxon>Bacillota</taxon>
        <taxon>Bacilli</taxon>
        <taxon>Lactobacillales</taxon>
        <taxon>Streptococcaceae</taxon>
        <taxon>Streptococcus</taxon>
    </lineage>
</organism>
<dbReference type="EMBL" id="LQXV01000231">
    <property type="protein sequence ID" value="KXU06962.1"/>
    <property type="molecule type" value="Genomic_DNA"/>
</dbReference>
<dbReference type="Proteomes" id="UP000071927">
    <property type="component" value="Unassembled WGS sequence"/>
</dbReference>
<dbReference type="AlphaFoldDB" id="A0A139QWP6"/>